<dbReference type="Gene3D" id="3.40.1080.10">
    <property type="entry name" value="Glutaconate Coenzyme A-transferase"/>
    <property type="match status" value="1"/>
</dbReference>
<organism evidence="1">
    <name type="scientific">marine sediment metagenome</name>
    <dbReference type="NCBI Taxonomy" id="412755"/>
    <lineage>
        <taxon>unclassified sequences</taxon>
        <taxon>metagenomes</taxon>
        <taxon>ecological metagenomes</taxon>
    </lineage>
</organism>
<gene>
    <name evidence="1" type="ORF">LCGC14_0907790</name>
</gene>
<reference evidence="1" key="1">
    <citation type="journal article" date="2015" name="Nature">
        <title>Complex archaea that bridge the gap between prokaryotes and eukaryotes.</title>
        <authorList>
            <person name="Spang A."/>
            <person name="Saw J.H."/>
            <person name="Jorgensen S.L."/>
            <person name="Zaremba-Niedzwiedzka K."/>
            <person name="Martijn J."/>
            <person name="Lind A.E."/>
            <person name="van Eijk R."/>
            <person name="Schleper C."/>
            <person name="Guy L."/>
            <person name="Ettema T.J."/>
        </authorList>
    </citation>
    <scope>NUCLEOTIDE SEQUENCE</scope>
</reference>
<dbReference type="GO" id="GO:0008410">
    <property type="term" value="F:CoA-transferase activity"/>
    <property type="evidence" value="ECO:0007669"/>
    <property type="project" value="InterPro"/>
</dbReference>
<dbReference type="AlphaFoldDB" id="A0A0F9PFA4"/>
<dbReference type="EMBL" id="LAZR01002998">
    <property type="protein sequence ID" value="KKN23167.1"/>
    <property type="molecule type" value="Genomic_DNA"/>
</dbReference>
<dbReference type="InterPro" id="IPR004165">
    <property type="entry name" value="CoA_trans_fam_I"/>
</dbReference>
<dbReference type="InterPro" id="IPR037171">
    <property type="entry name" value="NagB/RpiA_transferase-like"/>
</dbReference>
<accession>A0A0F9PFA4</accession>
<evidence type="ECO:0000313" key="1">
    <source>
        <dbReference type="EMBL" id="KKN23167.1"/>
    </source>
</evidence>
<protein>
    <submittedName>
        <fullName evidence="1">Uncharacterized protein</fullName>
    </submittedName>
</protein>
<sequence>MSMKGAVQKYVHDDELVFFGGFGNGMTFSAAHEIIRQKKRNLKVTK</sequence>
<feature type="non-terminal residue" evidence="1">
    <location>
        <position position="46"/>
    </location>
</feature>
<proteinExistence type="predicted"/>
<comment type="caution">
    <text evidence="1">The sequence shown here is derived from an EMBL/GenBank/DDBJ whole genome shotgun (WGS) entry which is preliminary data.</text>
</comment>
<name>A0A0F9PFA4_9ZZZZ</name>
<dbReference type="Pfam" id="PF01144">
    <property type="entry name" value="CoA_trans"/>
    <property type="match status" value="1"/>
</dbReference>
<dbReference type="SUPFAM" id="SSF100950">
    <property type="entry name" value="NagB/RpiA/CoA transferase-like"/>
    <property type="match status" value="1"/>
</dbReference>